<organism evidence="2 3">
    <name type="scientific">Paenibacillus flagellatus</name>
    <dbReference type="NCBI Taxonomy" id="2211139"/>
    <lineage>
        <taxon>Bacteria</taxon>
        <taxon>Bacillati</taxon>
        <taxon>Bacillota</taxon>
        <taxon>Bacilli</taxon>
        <taxon>Bacillales</taxon>
        <taxon>Paenibacillaceae</taxon>
        <taxon>Paenibacillus</taxon>
    </lineage>
</organism>
<protein>
    <recommendedName>
        <fullName evidence="1">Methyltransferase type 11 domain-containing protein</fullName>
    </recommendedName>
</protein>
<dbReference type="GO" id="GO:0008757">
    <property type="term" value="F:S-adenosylmethionine-dependent methyltransferase activity"/>
    <property type="evidence" value="ECO:0007669"/>
    <property type="project" value="InterPro"/>
</dbReference>
<dbReference type="OrthoDB" id="8936324at2"/>
<evidence type="ECO:0000313" key="2">
    <source>
        <dbReference type="EMBL" id="PYI52942.1"/>
    </source>
</evidence>
<dbReference type="Pfam" id="PF08241">
    <property type="entry name" value="Methyltransf_11"/>
    <property type="match status" value="1"/>
</dbReference>
<proteinExistence type="predicted"/>
<keyword evidence="3" id="KW-1185">Reference proteome</keyword>
<comment type="caution">
    <text evidence="2">The sequence shown here is derived from an EMBL/GenBank/DDBJ whole genome shotgun (WGS) entry which is preliminary data.</text>
</comment>
<evidence type="ECO:0000313" key="3">
    <source>
        <dbReference type="Proteomes" id="UP000247476"/>
    </source>
</evidence>
<dbReference type="RefSeq" id="WP_110841491.1">
    <property type="nucleotide sequence ID" value="NZ_QJVJ01000008.1"/>
</dbReference>
<dbReference type="AlphaFoldDB" id="A0A2V5K2V0"/>
<dbReference type="InterPro" id="IPR029063">
    <property type="entry name" value="SAM-dependent_MTases_sf"/>
</dbReference>
<evidence type="ECO:0000259" key="1">
    <source>
        <dbReference type="Pfam" id="PF08241"/>
    </source>
</evidence>
<accession>A0A2V5K2V0</accession>
<name>A0A2V5K2V0_9BACL</name>
<sequence length="291" mass="34305">MLEILKKTVSTGFSALGYEVRKREKPDMELYFSIFSEEDVKKKRFYNIGAGSFVHRAWTNIDFQNDWYKDNQIGINYDLLELKPLPIEDQVANVVYSSHTIEHITNEAAQNMFNEAYRILKKNGIIRLTTPNIDLCYRTVLNNDRNFWRRMEVDYSTPEIMAKVNVSKPMKDVTLKQIFLFNFASQTSELQNITGTYKISDKEFDKIFSEMPYEQALDYAIDKCSLDIHKRYPGDHINWWNKDKLFNMLKIAGFKDIYLSGYGQSMSPVLRNTSYFDYTCPYLSIYVEARR</sequence>
<dbReference type="SUPFAM" id="SSF53335">
    <property type="entry name" value="S-adenosyl-L-methionine-dependent methyltransferases"/>
    <property type="match status" value="1"/>
</dbReference>
<feature type="domain" description="Methyltransferase type 11" evidence="1">
    <location>
        <begin position="65"/>
        <end position="126"/>
    </location>
</feature>
<dbReference type="EMBL" id="QJVJ01000008">
    <property type="protein sequence ID" value="PYI52942.1"/>
    <property type="molecule type" value="Genomic_DNA"/>
</dbReference>
<gene>
    <name evidence="2" type="ORF">DLM86_18215</name>
</gene>
<dbReference type="InterPro" id="IPR013216">
    <property type="entry name" value="Methyltransf_11"/>
</dbReference>
<reference evidence="2 3" key="1">
    <citation type="submission" date="2018-05" db="EMBL/GenBank/DDBJ databases">
        <title>Paenibacillus flagellatus sp. nov., isolated from selenium mineral soil.</title>
        <authorList>
            <person name="Dai X."/>
        </authorList>
    </citation>
    <scope>NUCLEOTIDE SEQUENCE [LARGE SCALE GENOMIC DNA]</scope>
    <source>
        <strain evidence="2 3">DXL2</strain>
    </source>
</reference>
<dbReference type="Proteomes" id="UP000247476">
    <property type="component" value="Unassembled WGS sequence"/>
</dbReference>
<dbReference type="Gene3D" id="3.40.50.150">
    <property type="entry name" value="Vaccinia Virus protein VP39"/>
    <property type="match status" value="1"/>
</dbReference>